<dbReference type="PANTHER" id="PTHR43739">
    <property type="entry name" value="XYLOGLUCANASE (EUROFUNG)"/>
    <property type="match status" value="1"/>
</dbReference>
<dbReference type="SUPFAM" id="SSF110296">
    <property type="entry name" value="Oligoxyloglucan reducing end-specific cellobiohydrolase"/>
    <property type="match status" value="2"/>
</dbReference>
<comment type="caution">
    <text evidence="2">The sequence shown here is derived from an EMBL/GenBank/DDBJ whole genome shotgun (WGS) entry which is preliminary data.</text>
</comment>
<evidence type="ECO:0000313" key="2">
    <source>
        <dbReference type="EMBL" id="OGY41059.1"/>
    </source>
</evidence>
<dbReference type="EMBL" id="MHHZ01000022">
    <property type="protein sequence ID" value="OGY41059.1"/>
    <property type="molecule type" value="Genomic_DNA"/>
</dbReference>
<protein>
    <recommendedName>
        <fullName evidence="1">DUF6242 domain-containing protein</fullName>
    </recommendedName>
</protein>
<dbReference type="CDD" id="cd15482">
    <property type="entry name" value="Sialidase_non-viral"/>
    <property type="match status" value="1"/>
</dbReference>
<sequence length="365" mass="40899">MQKNKLSKIFIFVMLLVVLLTAGGCIKITSGPAPLATGHLGVYKSADSGLSWKSAVSLMNAEGKPLAISDVSVNRIVMDPNDNLTLYLASDKGMYYSFDGGESWQFAQLFGYVPINDIAIDYFNKCNVFVTAGQSIYKSSDCLRTFSEVYFDKTRPDLQITDIATEDYNKNVVYAANNKGEVLKSEDFGKTWQLKKSFNNPIIQILIDKDDTRIIYFLTESAGIFKTTDGTKTWLSDKQETDINNDLNQFPESRICRYLVQDMTQKDTFIYASRFGLLKTVNGGVKWESIELITPERGVNIYSLAIDPKDNKVIYYGTDSTLYKSVDNGKNWAPQKPPTIGMVNFLLIDSKDSKIIYIGGKGIKK</sequence>
<dbReference type="InterPro" id="IPR058667">
    <property type="entry name" value="DUF6242_C"/>
</dbReference>
<dbReference type="InterPro" id="IPR052025">
    <property type="entry name" value="Xyloglucanase_GH74"/>
</dbReference>
<gene>
    <name evidence="2" type="ORF">A2Y82_01435</name>
</gene>
<dbReference type="AlphaFoldDB" id="A0A1G1XM04"/>
<evidence type="ECO:0000259" key="1">
    <source>
        <dbReference type="Pfam" id="PF25852"/>
    </source>
</evidence>
<dbReference type="InterPro" id="IPR015943">
    <property type="entry name" value="WD40/YVTN_repeat-like_dom_sf"/>
</dbReference>
<dbReference type="PANTHER" id="PTHR43739:SF5">
    <property type="entry name" value="EXO-ALPHA-SIALIDASE"/>
    <property type="match status" value="1"/>
</dbReference>
<accession>A0A1G1XM04</accession>
<dbReference type="Pfam" id="PF25852">
    <property type="entry name" value="DUF6242_C"/>
    <property type="match status" value="1"/>
</dbReference>
<dbReference type="InterPro" id="IPR002860">
    <property type="entry name" value="BNR_rpt"/>
</dbReference>
<dbReference type="PROSITE" id="PS51257">
    <property type="entry name" value="PROKAR_LIPOPROTEIN"/>
    <property type="match status" value="1"/>
</dbReference>
<dbReference type="Pfam" id="PF02012">
    <property type="entry name" value="BNR"/>
    <property type="match status" value="1"/>
</dbReference>
<reference evidence="2 3" key="1">
    <citation type="journal article" date="2016" name="Nat. Commun.">
        <title>Thousands of microbial genomes shed light on interconnected biogeochemical processes in an aquifer system.</title>
        <authorList>
            <person name="Anantharaman K."/>
            <person name="Brown C.T."/>
            <person name="Hug L.A."/>
            <person name="Sharon I."/>
            <person name="Castelle C.J."/>
            <person name="Probst A.J."/>
            <person name="Thomas B.C."/>
            <person name="Singh A."/>
            <person name="Wilkins M.J."/>
            <person name="Karaoz U."/>
            <person name="Brodie E.L."/>
            <person name="Williams K.H."/>
            <person name="Hubbard S.S."/>
            <person name="Banfield J.F."/>
        </authorList>
    </citation>
    <scope>NUCLEOTIDE SEQUENCE [LARGE SCALE GENOMIC DNA]</scope>
</reference>
<evidence type="ECO:0000313" key="3">
    <source>
        <dbReference type="Proteomes" id="UP000176498"/>
    </source>
</evidence>
<dbReference type="Proteomes" id="UP000176498">
    <property type="component" value="Unassembled WGS sequence"/>
</dbReference>
<dbReference type="Gene3D" id="2.130.10.10">
    <property type="entry name" value="YVTN repeat-like/Quinoprotein amine dehydrogenase"/>
    <property type="match status" value="2"/>
</dbReference>
<proteinExistence type="predicted"/>
<organism evidence="2 3">
    <name type="scientific">Candidatus Buchananbacteria bacterium RBG_13_36_9</name>
    <dbReference type="NCBI Taxonomy" id="1797530"/>
    <lineage>
        <taxon>Bacteria</taxon>
        <taxon>Candidatus Buchananiibacteriota</taxon>
    </lineage>
</organism>
<dbReference type="GO" id="GO:0010411">
    <property type="term" value="P:xyloglucan metabolic process"/>
    <property type="evidence" value="ECO:0007669"/>
    <property type="project" value="TreeGrafter"/>
</dbReference>
<name>A0A1G1XM04_9BACT</name>
<feature type="domain" description="DUF6242" evidence="1">
    <location>
        <begin position="125"/>
        <end position="266"/>
    </location>
</feature>